<name>M9M8E9_PAEPP</name>
<gene>
    <name evidence="1" type="ORF">PPOP_3606</name>
</gene>
<accession>M9M8E9</accession>
<proteinExistence type="predicted"/>
<comment type="caution">
    <text evidence="1">The sequence shown here is derived from an EMBL/GenBank/DDBJ whole genome shotgun (WGS) entry which is preliminary data.</text>
</comment>
<keyword evidence="2" id="KW-1185">Reference proteome</keyword>
<evidence type="ECO:0000313" key="1">
    <source>
        <dbReference type="EMBL" id="GAC44203.1"/>
    </source>
</evidence>
<organism evidence="1 2">
    <name type="scientific">Paenibacillus popilliae ATCC 14706</name>
    <dbReference type="NCBI Taxonomy" id="1212764"/>
    <lineage>
        <taxon>Bacteria</taxon>
        <taxon>Bacillati</taxon>
        <taxon>Bacillota</taxon>
        <taxon>Bacilli</taxon>
        <taxon>Bacillales</taxon>
        <taxon>Paenibacillaceae</taxon>
        <taxon>Paenibacillus</taxon>
    </lineage>
</organism>
<evidence type="ECO:0000313" key="2">
    <source>
        <dbReference type="Proteomes" id="UP000029453"/>
    </source>
</evidence>
<dbReference type="Proteomes" id="UP000029453">
    <property type="component" value="Unassembled WGS sequence"/>
</dbReference>
<sequence>LWYTASADGLYYLEVGEGTTLHAADGSDMAHAYPATFSEGKLTNTDTCTIPAKERAYFKVDVPGGVAVRFQATEPMLTRQT</sequence>
<protein>
    <submittedName>
        <fullName evidence="1">Lysozyme</fullName>
    </submittedName>
</protein>
<feature type="non-terminal residue" evidence="1">
    <location>
        <position position="1"/>
    </location>
</feature>
<dbReference type="AlphaFoldDB" id="M9M8E9"/>
<reference evidence="1 2" key="1">
    <citation type="submission" date="2012-10" db="EMBL/GenBank/DDBJ databases">
        <title>Draft Genome Sequence of Paenibacillus popilliae ATCC 14706T.</title>
        <authorList>
            <person name="Iiyama K."/>
            <person name="Mori K."/>
            <person name="Mon H."/>
            <person name="Chieda Y."/>
            <person name="Lee J.M."/>
            <person name="Kusakabe T."/>
            <person name="Tashiro K."/>
            <person name="Asano S."/>
            <person name="Yasunaga-Aoki C."/>
            <person name="Shimizu S."/>
        </authorList>
    </citation>
    <scope>NUCLEOTIDE SEQUENCE [LARGE SCALE GENOMIC DNA]</scope>
    <source>
        <strain evidence="1 2">ATCC 14706</strain>
    </source>
</reference>
<dbReference type="EMBL" id="BALG01000373">
    <property type="protein sequence ID" value="GAC44203.1"/>
    <property type="molecule type" value="Genomic_DNA"/>
</dbReference>